<dbReference type="AlphaFoldDB" id="A0AAV1YKA3"/>
<evidence type="ECO:0000313" key="1">
    <source>
        <dbReference type="EMBL" id="CAL0334233.1"/>
    </source>
</evidence>
<comment type="caution">
    <text evidence="1">The sequence shown here is derived from an EMBL/GenBank/DDBJ whole genome shotgun (WGS) entry which is preliminary data.</text>
</comment>
<name>A0AAV1YKA3_LUPLU</name>
<proteinExistence type="predicted"/>
<protein>
    <submittedName>
        <fullName evidence="1">Uncharacterized protein</fullName>
    </submittedName>
</protein>
<sequence>MDKVNKISPKFQDGLKAFSDSPIIGEIIRIFGEALKATEERVKELESQHK</sequence>
<evidence type="ECO:0000313" key="2">
    <source>
        <dbReference type="Proteomes" id="UP001497480"/>
    </source>
</evidence>
<reference evidence="1 2" key="1">
    <citation type="submission" date="2024-03" db="EMBL/GenBank/DDBJ databases">
        <authorList>
            <person name="Martinez-Hernandez J."/>
        </authorList>
    </citation>
    <scope>NUCLEOTIDE SEQUENCE [LARGE SCALE GENOMIC DNA]</scope>
</reference>
<dbReference type="Proteomes" id="UP001497480">
    <property type="component" value="Unassembled WGS sequence"/>
</dbReference>
<organism evidence="1 2">
    <name type="scientific">Lupinus luteus</name>
    <name type="common">European yellow lupine</name>
    <dbReference type="NCBI Taxonomy" id="3873"/>
    <lineage>
        <taxon>Eukaryota</taxon>
        <taxon>Viridiplantae</taxon>
        <taxon>Streptophyta</taxon>
        <taxon>Embryophyta</taxon>
        <taxon>Tracheophyta</taxon>
        <taxon>Spermatophyta</taxon>
        <taxon>Magnoliopsida</taxon>
        <taxon>eudicotyledons</taxon>
        <taxon>Gunneridae</taxon>
        <taxon>Pentapetalae</taxon>
        <taxon>rosids</taxon>
        <taxon>fabids</taxon>
        <taxon>Fabales</taxon>
        <taxon>Fabaceae</taxon>
        <taxon>Papilionoideae</taxon>
        <taxon>50 kb inversion clade</taxon>
        <taxon>genistoids sensu lato</taxon>
        <taxon>core genistoids</taxon>
        <taxon>Genisteae</taxon>
        <taxon>Lupinus</taxon>
    </lineage>
</organism>
<gene>
    <name evidence="1" type="ORF">LLUT_LOCUS35293</name>
</gene>
<accession>A0AAV1YKA3</accession>
<keyword evidence="2" id="KW-1185">Reference proteome</keyword>
<dbReference type="EMBL" id="CAXHTB010000025">
    <property type="protein sequence ID" value="CAL0334233.1"/>
    <property type="molecule type" value="Genomic_DNA"/>
</dbReference>